<evidence type="ECO:0000256" key="5">
    <source>
        <dbReference type="ARBA" id="ARBA00023315"/>
    </source>
</evidence>
<dbReference type="RefSeq" id="WP_343066226.1">
    <property type="nucleotide sequence ID" value="NZ_JACIDR010000002.1"/>
</dbReference>
<dbReference type="GO" id="GO:0003841">
    <property type="term" value="F:1-acylglycerol-3-phosphate O-acyltransferase activity"/>
    <property type="evidence" value="ECO:0007669"/>
    <property type="project" value="UniProtKB-EC"/>
</dbReference>
<dbReference type="PANTHER" id="PTHR10434">
    <property type="entry name" value="1-ACYL-SN-GLYCEROL-3-PHOSPHATE ACYLTRANSFERASE"/>
    <property type="match status" value="1"/>
</dbReference>
<dbReference type="Pfam" id="PF01553">
    <property type="entry name" value="Acyltransferase"/>
    <property type="match status" value="1"/>
</dbReference>
<evidence type="ECO:0000256" key="2">
    <source>
        <dbReference type="ARBA" id="ARBA00022516"/>
    </source>
</evidence>
<keyword evidence="2" id="KW-0444">Lipid biosynthesis</keyword>
<comment type="pathway">
    <text evidence="1">Lipid metabolism.</text>
</comment>
<evidence type="ECO:0000256" key="1">
    <source>
        <dbReference type="ARBA" id="ARBA00005189"/>
    </source>
</evidence>
<keyword evidence="5 7" id="KW-0012">Acyltransferase</keyword>
<protein>
    <submittedName>
        <fullName evidence="7">1-acyl-sn-glycerol-3-phosphate acyltransferase</fullName>
        <ecNumber evidence="7">2.3.1.51</ecNumber>
    </submittedName>
</protein>
<dbReference type="AlphaFoldDB" id="A0A7W6CZB0"/>
<sequence length="276" mass="29961">MAHRRLRAAASAVALIVAVVALAPVQMLMLRLGRPSAETIPLRFHRLALRIVGMRVRVIGAPASARPLLIASNHCSWLDIPVLGSVCRMCFVAKSEIADWPVFGQLAKLQRSIFVDRSRRTATAAVNRQMAERMAAGQPVVLFAEGTSSDGNRVLPFRTALLGATRNALAASGEAAVVWVQPVSIAYTHRNGLPLGRLGRPFVAWYGDMGFPRHLWSILRDGAIDATVTFGEPIAAEQATDRKRLAATIEREVRRLTNAALLGRPEEPARPAEDVA</sequence>
<dbReference type="SMART" id="SM00563">
    <property type="entry name" value="PlsC"/>
    <property type="match status" value="1"/>
</dbReference>
<dbReference type="GO" id="GO:0006654">
    <property type="term" value="P:phosphatidic acid biosynthetic process"/>
    <property type="evidence" value="ECO:0007669"/>
    <property type="project" value="TreeGrafter"/>
</dbReference>
<evidence type="ECO:0000259" key="6">
    <source>
        <dbReference type="SMART" id="SM00563"/>
    </source>
</evidence>
<evidence type="ECO:0000256" key="3">
    <source>
        <dbReference type="ARBA" id="ARBA00022679"/>
    </source>
</evidence>
<proteinExistence type="predicted"/>
<keyword evidence="4" id="KW-0443">Lipid metabolism</keyword>
<accession>A0A7W6CZB0</accession>
<evidence type="ECO:0000313" key="7">
    <source>
        <dbReference type="EMBL" id="MBB3973117.1"/>
    </source>
</evidence>
<gene>
    <name evidence="7" type="ORF">GGR24_001774</name>
</gene>
<name>A0A7W6CZB0_9HYPH</name>
<dbReference type="InterPro" id="IPR002123">
    <property type="entry name" value="Plipid/glycerol_acylTrfase"/>
</dbReference>
<evidence type="ECO:0000256" key="4">
    <source>
        <dbReference type="ARBA" id="ARBA00023098"/>
    </source>
</evidence>
<dbReference type="EC" id="2.3.1.51" evidence="7"/>
<organism evidence="7 8">
    <name type="scientific">Hansschlegelia beijingensis</name>
    <dbReference type="NCBI Taxonomy" id="1133344"/>
    <lineage>
        <taxon>Bacteria</taxon>
        <taxon>Pseudomonadati</taxon>
        <taxon>Pseudomonadota</taxon>
        <taxon>Alphaproteobacteria</taxon>
        <taxon>Hyphomicrobiales</taxon>
        <taxon>Methylopilaceae</taxon>
        <taxon>Hansschlegelia</taxon>
    </lineage>
</organism>
<reference evidence="7 8" key="1">
    <citation type="submission" date="2020-08" db="EMBL/GenBank/DDBJ databases">
        <title>Genomic Encyclopedia of Type Strains, Phase IV (KMG-IV): sequencing the most valuable type-strain genomes for metagenomic binning, comparative biology and taxonomic classification.</title>
        <authorList>
            <person name="Goeker M."/>
        </authorList>
    </citation>
    <scope>NUCLEOTIDE SEQUENCE [LARGE SCALE GENOMIC DNA]</scope>
    <source>
        <strain evidence="7 8">DSM 25481</strain>
    </source>
</reference>
<dbReference type="Proteomes" id="UP000528964">
    <property type="component" value="Unassembled WGS sequence"/>
</dbReference>
<dbReference type="CDD" id="cd07989">
    <property type="entry name" value="LPLAT_AGPAT-like"/>
    <property type="match status" value="1"/>
</dbReference>
<keyword evidence="8" id="KW-1185">Reference proteome</keyword>
<feature type="domain" description="Phospholipid/glycerol acyltransferase" evidence="6">
    <location>
        <begin position="68"/>
        <end position="188"/>
    </location>
</feature>
<dbReference type="EMBL" id="JACIDR010000002">
    <property type="protein sequence ID" value="MBB3973117.1"/>
    <property type="molecule type" value="Genomic_DNA"/>
</dbReference>
<evidence type="ECO:0000313" key="8">
    <source>
        <dbReference type="Proteomes" id="UP000528964"/>
    </source>
</evidence>
<dbReference type="SUPFAM" id="SSF69593">
    <property type="entry name" value="Glycerol-3-phosphate (1)-acyltransferase"/>
    <property type="match status" value="1"/>
</dbReference>
<keyword evidence="3 7" id="KW-0808">Transferase</keyword>
<dbReference type="PANTHER" id="PTHR10434:SF64">
    <property type="entry name" value="1-ACYL-SN-GLYCEROL-3-PHOSPHATE ACYLTRANSFERASE-RELATED"/>
    <property type="match status" value="1"/>
</dbReference>
<comment type="caution">
    <text evidence="7">The sequence shown here is derived from an EMBL/GenBank/DDBJ whole genome shotgun (WGS) entry which is preliminary data.</text>
</comment>